<dbReference type="STRING" id="679199.HMPREF9332_00447"/>
<dbReference type="PANTHER" id="PTHR43179:SF12">
    <property type="entry name" value="GALACTOFURANOSYLTRANSFERASE GLFT2"/>
    <property type="match status" value="1"/>
</dbReference>
<keyword evidence="3" id="KW-0808">Transferase</keyword>
<evidence type="ECO:0000259" key="4">
    <source>
        <dbReference type="Pfam" id="PF00535"/>
    </source>
</evidence>
<dbReference type="Proteomes" id="UP000015993">
    <property type="component" value="Unassembled WGS sequence"/>
</dbReference>
<dbReference type="EMBL" id="ACZK01000010">
    <property type="protein sequence ID" value="EHG24246.1"/>
    <property type="molecule type" value="Genomic_DNA"/>
</dbReference>
<dbReference type="OrthoDB" id="9771846at2"/>
<dbReference type="Pfam" id="PF00535">
    <property type="entry name" value="Glycos_transf_2"/>
    <property type="match status" value="1"/>
</dbReference>
<comment type="similarity">
    <text evidence="1">Belongs to the glycosyltransferase 2 family.</text>
</comment>
<dbReference type="PATRIC" id="fig|679199.3.peg.466"/>
<keyword evidence="6" id="KW-1185">Reference proteome</keyword>
<dbReference type="CDD" id="cd04186">
    <property type="entry name" value="GT_2_like_c"/>
    <property type="match status" value="1"/>
</dbReference>
<proteinExistence type="inferred from homology"/>
<evidence type="ECO:0000313" key="6">
    <source>
        <dbReference type="Proteomes" id="UP000015993"/>
    </source>
</evidence>
<organism evidence="5 6">
    <name type="scientific">Alloprevotella rava F0323</name>
    <dbReference type="NCBI Taxonomy" id="679199"/>
    <lineage>
        <taxon>Bacteria</taxon>
        <taxon>Pseudomonadati</taxon>
        <taxon>Bacteroidota</taxon>
        <taxon>Bacteroidia</taxon>
        <taxon>Bacteroidales</taxon>
        <taxon>Prevotellaceae</taxon>
        <taxon>Alloprevotella</taxon>
    </lineage>
</organism>
<protein>
    <recommendedName>
        <fullName evidence="4">Glycosyltransferase 2-like domain-containing protein</fullName>
    </recommendedName>
</protein>
<dbReference type="GO" id="GO:0016757">
    <property type="term" value="F:glycosyltransferase activity"/>
    <property type="evidence" value="ECO:0007669"/>
    <property type="project" value="UniProtKB-KW"/>
</dbReference>
<name>G5GA46_9BACT</name>
<comment type="caution">
    <text evidence="5">The sequence shown here is derived from an EMBL/GenBank/DDBJ whole genome shotgun (WGS) entry which is preliminary data.</text>
</comment>
<gene>
    <name evidence="5" type="ORF">HMPREF9332_00447</name>
</gene>
<evidence type="ECO:0000256" key="2">
    <source>
        <dbReference type="ARBA" id="ARBA00022676"/>
    </source>
</evidence>
<evidence type="ECO:0000256" key="3">
    <source>
        <dbReference type="ARBA" id="ARBA00022679"/>
    </source>
</evidence>
<evidence type="ECO:0000256" key="1">
    <source>
        <dbReference type="ARBA" id="ARBA00006739"/>
    </source>
</evidence>
<dbReference type="AlphaFoldDB" id="G5GA46"/>
<keyword evidence="2" id="KW-0328">Glycosyltransferase</keyword>
<accession>G5GA46</accession>
<dbReference type="Gene3D" id="3.90.550.10">
    <property type="entry name" value="Spore Coat Polysaccharide Biosynthesis Protein SpsA, Chain A"/>
    <property type="match status" value="1"/>
</dbReference>
<dbReference type="InterPro" id="IPR001173">
    <property type="entry name" value="Glyco_trans_2-like"/>
</dbReference>
<feature type="domain" description="Glycosyltransferase 2-like" evidence="4">
    <location>
        <begin position="6"/>
        <end position="118"/>
    </location>
</feature>
<reference evidence="5 6" key="1">
    <citation type="submission" date="2011-08" db="EMBL/GenBank/DDBJ databases">
        <title>The Genome Sequence of Prevotella sp. oral taxon 302 str. F0323.</title>
        <authorList>
            <consortium name="The Broad Institute Genome Sequencing Platform"/>
            <person name="Earl A."/>
            <person name="Ward D."/>
            <person name="Feldgarden M."/>
            <person name="Gevers D."/>
            <person name="Izard J."/>
            <person name="Blanton J.M."/>
            <person name="Baranova O.V."/>
            <person name="Tanner A.C."/>
            <person name="Dewhirst F.E."/>
            <person name="Young S.K."/>
            <person name="Zeng Q."/>
            <person name="Gargeya S."/>
            <person name="Fitzgerald M."/>
            <person name="Haas B."/>
            <person name="Abouelleil A."/>
            <person name="Alvarado L."/>
            <person name="Arachchi H.M."/>
            <person name="Berlin A."/>
            <person name="Brown A."/>
            <person name="Chapman S.B."/>
            <person name="Chen Z."/>
            <person name="Dunbar C."/>
            <person name="Freedman E."/>
            <person name="Gearin G."/>
            <person name="Gellesch M."/>
            <person name="Goldberg J."/>
            <person name="Griggs A."/>
            <person name="Gujja S."/>
            <person name="Heiman D."/>
            <person name="Howarth C."/>
            <person name="Larson L."/>
            <person name="Lui A."/>
            <person name="MacDonald P.J.P."/>
            <person name="Montmayeur A."/>
            <person name="Murphy C."/>
            <person name="Neiman D."/>
            <person name="Pearson M."/>
            <person name="Priest M."/>
            <person name="Roberts A."/>
            <person name="Saif S."/>
            <person name="Shea T."/>
            <person name="Shenoy N."/>
            <person name="Sisk P."/>
            <person name="Stolte C."/>
            <person name="Sykes S."/>
            <person name="Wortman J."/>
            <person name="Nusbaum C."/>
            <person name="Birren B."/>
        </authorList>
    </citation>
    <scope>NUCLEOTIDE SEQUENCE [LARGE SCALE GENOMIC DNA]</scope>
    <source>
        <strain evidence="5 6">F0323</strain>
    </source>
</reference>
<dbReference type="PANTHER" id="PTHR43179">
    <property type="entry name" value="RHAMNOSYLTRANSFERASE WBBL"/>
    <property type="match status" value="1"/>
</dbReference>
<dbReference type="HOGENOM" id="CLU_023845_4_0_10"/>
<dbReference type="SUPFAM" id="SSF53448">
    <property type="entry name" value="Nucleotide-diphospho-sugar transferases"/>
    <property type="match status" value="1"/>
</dbReference>
<dbReference type="InterPro" id="IPR029044">
    <property type="entry name" value="Nucleotide-diphossugar_trans"/>
</dbReference>
<dbReference type="eggNOG" id="COG1216">
    <property type="taxonomic scope" value="Bacteria"/>
</dbReference>
<evidence type="ECO:0000313" key="5">
    <source>
        <dbReference type="EMBL" id="EHG24246.1"/>
    </source>
</evidence>
<sequence>MIRIAVVILNWNGAAMMQKFLPSVIKNSEEAEVIVADNGSTDDSVEMLKQKFPSVRLILLDKNYGFAEGYDKALEQVEAEYYLLLNSDVEVTPHWLQPLLNYMDKYPEVAACQPKLLAERERDSFEYAGASGGFVDKYGYPFCRGRVFADVEKDCGQYDDIAPIFWATGAALMVRSVDWHEVGGLDARFFAHMEEIDFCWRLRSRGRGLVCVPTSVVYHVGGGTLNAGHPRKTFLNFRNNLLMLYKNLPEAELKPVMRIRAILDYVAAAKMLLTDGWKHAKAVYDARCEFHRLKPDFQLSRQENLAKAIQAERNTNPIPERISQSLLWLYYAKGKKKFSDIFPKARS</sequence>